<feature type="signal peptide" evidence="3">
    <location>
        <begin position="1"/>
        <end position="29"/>
    </location>
</feature>
<keyword evidence="2" id="KW-1133">Transmembrane helix</keyword>
<keyword evidence="2" id="KW-0812">Transmembrane</keyword>
<evidence type="ECO:0000313" key="6">
    <source>
        <dbReference type="Proteomes" id="UP000624279"/>
    </source>
</evidence>
<dbReference type="EMBL" id="JACOGA010000007">
    <property type="protein sequence ID" value="MBC3873738.1"/>
    <property type="molecule type" value="Genomic_DNA"/>
</dbReference>
<evidence type="ECO:0000313" key="5">
    <source>
        <dbReference type="EMBL" id="MBC3873738.1"/>
    </source>
</evidence>
<feature type="transmembrane region" description="Helical" evidence="2">
    <location>
        <begin position="995"/>
        <end position="1018"/>
    </location>
</feature>
<name>A0ABR6YAR3_9BURK</name>
<gene>
    <name evidence="5" type="ORF">H8K55_09070</name>
</gene>
<dbReference type="RefSeq" id="WP_186941771.1">
    <property type="nucleotide sequence ID" value="NZ_JACOGA010000007.1"/>
</dbReference>
<comment type="caution">
    <text evidence="5">The sequence shown here is derived from an EMBL/GenBank/DDBJ whole genome shotgun (WGS) entry which is preliminary data.</text>
</comment>
<dbReference type="SUPFAM" id="SSF54001">
    <property type="entry name" value="Cysteine proteinases"/>
    <property type="match status" value="1"/>
</dbReference>
<dbReference type="Proteomes" id="UP000624279">
    <property type="component" value="Unassembled WGS sequence"/>
</dbReference>
<proteinExistence type="predicted"/>
<evidence type="ECO:0000259" key="4">
    <source>
        <dbReference type="Pfam" id="PF01841"/>
    </source>
</evidence>
<sequence>MLRHQKFQKIVSSVVIMSFSCMLSYPMTAAARAHDIAEKAGLLNQEKDEGVLGNAQRYLAKIGGEKQTSRTIALTSEERMSQLLSEIHETLKATNPEAARPLSASTPSLNKAQLARSTMPALSDNAINQHVNGLRSKRTQINALAGDIAQSFKDTEQHLKNAKLPKEILARHTAAVALYQSRQAQFNQLMDKLEQADNPAQNKNKSSERQTALTNLSNFMAQHQNAKPHQYTDPNKLPFGSPSNKVRKPHDTKEQFQAGLFQAKKDKGMPTSAIPNSLTLAQAAPPALPAAQDTAETEDIQLTPAVKAQALALNNNPVQIYNWVRNNIAFIPSYGSIQGSELTLQNKRGNAFDTASLLIALYRAAGIPARYVYGTIEVPADKLMNWVGGVTKIDAAQSLLGQGGIPNVGVITGGKINTIRMEHVWVEAYVDYTPSRGAMNRTPNTWIPMDASYKQYTFTQGMDIKGKVPLNSQDLLTQIQQGATVNEAGGYVQNLNQSNLQTQLAAYQTQVKTYIDSQKANATVGDVLGTQTIKTENHRTLMGSLPYRIVTTANSFQILPENLRWKFKTNLYAADGISTGDEAMIELKQSTAKLAGKKITLSFIPATKADQDLINSYLPKAHADGSPIQPSELPTSLPGYLLNMKAEFRVDGQVIATTAGSFTMGSTLKQQNQYFNPGTGTWEGGDDNDITVGEYNAIGLDLQGMGTQQLKDLQDRMAATKAKLEQFQLNPSDPTRINGLTKEDLTGDIVQSGILSYFTQVDTSDVLIARQSGNIVSYRLPSYGRFLLSADTQYWFGVARNVSFSSVEMDVDYLMMHNEVKNADQSVRVSYIRQAGTAASAAEHQVPELIFKDPNLPASNPAQPQAVSAVKALAQAASQGQKIYTLNLKNQTLHDGIVQSLQIDSQVKSEIANALATGKEVVVHEKDVTVGGWVGSGYTILDPDSGAGAYKIAGGGNGGKLTATILGILQGVLTGLALTALIASITGGLALGAMGFILIAVHLMILNLISALIISYLVDKDAYGCYVGSFSLGLGIGLSGAAITTLMSAIIAFFGWLVIDAPPGLSCLKD</sequence>
<dbReference type="InterPro" id="IPR002931">
    <property type="entry name" value="Transglutaminase-like"/>
</dbReference>
<evidence type="ECO:0000256" key="1">
    <source>
        <dbReference type="SAM" id="MobiDB-lite"/>
    </source>
</evidence>
<feature type="region of interest" description="Disordered" evidence="1">
    <location>
        <begin position="224"/>
        <end position="249"/>
    </location>
</feature>
<dbReference type="PANTHER" id="PTHR33490">
    <property type="entry name" value="BLR5614 PROTEIN-RELATED"/>
    <property type="match status" value="1"/>
</dbReference>
<accession>A0ABR6YAR3</accession>
<dbReference type="InterPro" id="IPR038765">
    <property type="entry name" value="Papain-like_cys_pep_sf"/>
</dbReference>
<evidence type="ECO:0000256" key="3">
    <source>
        <dbReference type="SAM" id="SignalP"/>
    </source>
</evidence>
<dbReference type="Gene3D" id="3.10.620.30">
    <property type="match status" value="1"/>
</dbReference>
<feature type="transmembrane region" description="Helical" evidence="2">
    <location>
        <begin position="1030"/>
        <end position="1059"/>
    </location>
</feature>
<keyword evidence="6" id="KW-1185">Reference proteome</keyword>
<dbReference type="PROSITE" id="PS51257">
    <property type="entry name" value="PROKAR_LIPOPROTEIN"/>
    <property type="match status" value="1"/>
</dbReference>
<keyword evidence="2" id="KW-0472">Membrane</keyword>
<organism evidence="5 6">
    <name type="scientific">Undibacterium flavidum</name>
    <dbReference type="NCBI Taxonomy" id="2762297"/>
    <lineage>
        <taxon>Bacteria</taxon>
        <taxon>Pseudomonadati</taxon>
        <taxon>Pseudomonadota</taxon>
        <taxon>Betaproteobacteria</taxon>
        <taxon>Burkholderiales</taxon>
        <taxon>Oxalobacteraceae</taxon>
        <taxon>Undibacterium</taxon>
    </lineage>
</organism>
<dbReference type="Pfam" id="PF01841">
    <property type="entry name" value="Transglut_core"/>
    <property type="match status" value="1"/>
</dbReference>
<feature type="chain" id="PRO_5046186373" description="Transglutaminase-like domain-containing protein" evidence="3">
    <location>
        <begin position="30"/>
        <end position="1070"/>
    </location>
</feature>
<keyword evidence="3" id="KW-0732">Signal</keyword>
<evidence type="ECO:0000256" key="2">
    <source>
        <dbReference type="SAM" id="Phobius"/>
    </source>
</evidence>
<feature type="domain" description="Transglutaminase-like" evidence="4">
    <location>
        <begin position="315"/>
        <end position="451"/>
    </location>
</feature>
<feature type="transmembrane region" description="Helical" evidence="2">
    <location>
        <begin position="961"/>
        <end position="983"/>
    </location>
</feature>
<reference evidence="5 6" key="1">
    <citation type="submission" date="2020-08" db="EMBL/GenBank/DDBJ databases">
        <title>Novel species isolated from subtropical streams in China.</title>
        <authorList>
            <person name="Lu H."/>
        </authorList>
    </citation>
    <scope>NUCLEOTIDE SEQUENCE [LARGE SCALE GENOMIC DNA]</scope>
    <source>
        <strain evidence="5 6">LX15W</strain>
    </source>
</reference>
<protein>
    <recommendedName>
        <fullName evidence="4">Transglutaminase-like domain-containing protein</fullName>
    </recommendedName>
</protein>